<comment type="caution">
    <text evidence="3">The sequence shown here is derived from an EMBL/GenBank/DDBJ whole genome shotgun (WGS) entry which is preliminary data.</text>
</comment>
<proteinExistence type="predicted"/>
<reference evidence="3 4" key="1">
    <citation type="journal article" date="2019" name="Int. J. Syst. Evol. Microbiol.">
        <title>The Global Catalogue of Microorganisms (GCM) 10K type strain sequencing project: providing services to taxonomists for standard genome sequencing and annotation.</title>
        <authorList>
            <consortium name="The Broad Institute Genomics Platform"/>
            <consortium name="The Broad Institute Genome Sequencing Center for Infectious Disease"/>
            <person name="Wu L."/>
            <person name="Ma J."/>
        </authorList>
    </citation>
    <scope>NUCLEOTIDE SEQUENCE [LARGE SCALE GENOMIC DNA]</scope>
    <source>
        <strain evidence="3 4">CGMCC 1.12554</strain>
    </source>
</reference>
<keyword evidence="2" id="KW-0812">Transmembrane</keyword>
<evidence type="ECO:0008006" key="5">
    <source>
        <dbReference type="Google" id="ProtNLM"/>
    </source>
</evidence>
<feature type="transmembrane region" description="Helical" evidence="2">
    <location>
        <begin position="30"/>
        <end position="49"/>
    </location>
</feature>
<dbReference type="EMBL" id="JBHTBL010000011">
    <property type="protein sequence ID" value="MFC7325471.1"/>
    <property type="molecule type" value="Genomic_DNA"/>
</dbReference>
<evidence type="ECO:0000256" key="1">
    <source>
        <dbReference type="SAM" id="MobiDB-lite"/>
    </source>
</evidence>
<accession>A0ABD6AP04</accession>
<keyword evidence="4" id="KW-1185">Reference proteome</keyword>
<name>A0ABD6AP04_9EURY</name>
<feature type="region of interest" description="Disordered" evidence="1">
    <location>
        <begin position="149"/>
        <end position="175"/>
    </location>
</feature>
<feature type="transmembrane region" description="Helical" evidence="2">
    <location>
        <begin position="55"/>
        <end position="71"/>
    </location>
</feature>
<protein>
    <recommendedName>
        <fullName evidence="5">DUF58 domain-containing protein</fullName>
    </recommendedName>
</protein>
<keyword evidence="2" id="KW-1133">Transmembrane helix</keyword>
<evidence type="ECO:0000313" key="4">
    <source>
        <dbReference type="Proteomes" id="UP001596545"/>
    </source>
</evidence>
<sequence length="256" mass="26509">MHSPSTSPDADARRSDVRSIAKRYRRVERAVVWLVALAAAVTFLVAFALADLVPALAVAAALVVAFRAPILRRSGTTRLRTDAAPEAVVEAFASATPPVLAFQWGTADEIRPASGGGDATYEHSALLGLRTYSLAVETEAEGTREVDAVAGADDDGDGDGGADVVSDGGEGDTGGPLARVHIEGTLDGEPWAAYSVAVRGAGDGEPGGTVVDVELLPRRRFGLRSVPQALVADAYYVDAFAAQGYAVVDRDVSFGV</sequence>
<keyword evidence="2" id="KW-0472">Membrane</keyword>
<dbReference type="RefSeq" id="WP_256408203.1">
    <property type="nucleotide sequence ID" value="NZ_JANHDN010000002.1"/>
</dbReference>
<organism evidence="3 4">
    <name type="scientific">Halorubrum rutilum</name>
    <dbReference type="NCBI Taxonomy" id="1364933"/>
    <lineage>
        <taxon>Archaea</taxon>
        <taxon>Methanobacteriati</taxon>
        <taxon>Methanobacteriota</taxon>
        <taxon>Stenosarchaea group</taxon>
        <taxon>Halobacteria</taxon>
        <taxon>Halobacteriales</taxon>
        <taxon>Haloferacaceae</taxon>
        <taxon>Halorubrum</taxon>
    </lineage>
</organism>
<gene>
    <name evidence="3" type="ORF">ACFQMF_12870</name>
</gene>
<evidence type="ECO:0000256" key="2">
    <source>
        <dbReference type="SAM" id="Phobius"/>
    </source>
</evidence>
<dbReference type="AlphaFoldDB" id="A0ABD6AP04"/>
<dbReference type="Proteomes" id="UP001596545">
    <property type="component" value="Unassembled WGS sequence"/>
</dbReference>
<evidence type="ECO:0000313" key="3">
    <source>
        <dbReference type="EMBL" id="MFC7325471.1"/>
    </source>
</evidence>